<dbReference type="InterPro" id="IPR010402">
    <property type="entry name" value="CCT_domain"/>
</dbReference>
<evidence type="ECO:0000256" key="3">
    <source>
        <dbReference type="PROSITE-ProRule" id="PRU00357"/>
    </source>
</evidence>
<dbReference type="Proteomes" id="UP000825729">
    <property type="component" value="Unassembled WGS sequence"/>
</dbReference>
<name>A0AAV7DVG2_ARIFI</name>
<dbReference type="PANTHER" id="PTHR31319">
    <property type="entry name" value="ZINC FINGER PROTEIN CONSTANS-LIKE 4"/>
    <property type="match status" value="1"/>
</dbReference>
<keyword evidence="2 3" id="KW-0539">Nucleus</keyword>
<evidence type="ECO:0000259" key="4">
    <source>
        <dbReference type="PROSITE" id="PS51017"/>
    </source>
</evidence>
<dbReference type="EMBL" id="JAINDJ010000008">
    <property type="protein sequence ID" value="KAG9439472.1"/>
    <property type="molecule type" value="Genomic_DNA"/>
</dbReference>
<organism evidence="5 6">
    <name type="scientific">Aristolochia fimbriata</name>
    <name type="common">White veined hardy Dutchman's pipe vine</name>
    <dbReference type="NCBI Taxonomy" id="158543"/>
    <lineage>
        <taxon>Eukaryota</taxon>
        <taxon>Viridiplantae</taxon>
        <taxon>Streptophyta</taxon>
        <taxon>Embryophyta</taxon>
        <taxon>Tracheophyta</taxon>
        <taxon>Spermatophyta</taxon>
        <taxon>Magnoliopsida</taxon>
        <taxon>Magnoliidae</taxon>
        <taxon>Piperales</taxon>
        <taxon>Aristolochiaceae</taxon>
        <taxon>Aristolochia</taxon>
    </lineage>
</organism>
<feature type="domain" description="CCT" evidence="4">
    <location>
        <begin position="146"/>
        <end position="188"/>
    </location>
</feature>
<accession>A0AAV7DVG2</accession>
<evidence type="ECO:0000313" key="5">
    <source>
        <dbReference type="EMBL" id="KAG9439472.1"/>
    </source>
</evidence>
<gene>
    <name evidence="5" type="ORF">H6P81_019637</name>
</gene>
<reference evidence="5 6" key="1">
    <citation type="submission" date="2021-07" db="EMBL/GenBank/DDBJ databases">
        <title>The Aristolochia fimbriata genome: insights into angiosperm evolution, floral development and chemical biosynthesis.</title>
        <authorList>
            <person name="Jiao Y."/>
        </authorList>
    </citation>
    <scope>NUCLEOTIDE SEQUENCE [LARGE SCALE GENOMIC DNA]</scope>
    <source>
        <strain evidence="5">IBCAS-2021</strain>
        <tissue evidence="5">Leaf</tissue>
    </source>
</reference>
<dbReference type="InterPro" id="IPR045281">
    <property type="entry name" value="CONSTANS-like"/>
</dbReference>
<dbReference type="AlphaFoldDB" id="A0AAV7DVG2"/>
<dbReference type="GO" id="GO:0005634">
    <property type="term" value="C:nucleus"/>
    <property type="evidence" value="ECO:0007669"/>
    <property type="project" value="UniProtKB-SubCell"/>
</dbReference>
<dbReference type="GO" id="GO:0003700">
    <property type="term" value="F:DNA-binding transcription factor activity"/>
    <property type="evidence" value="ECO:0007669"/>
    <property type="project" value="TreeGrafter"/>
</dbReference>
<protein>
    <recommendedName>
        <fullName evidence="4">CCT domain-containing protein</fullName>
    </recommendedName>
</protein>
<comment type="caution">
    <text evidence="5">The sequence shown here is derived from an EMBL/GenBank/DDBJ whole genome shotgun (WGS) entry which is preliminary data.</text>
</comment>
<evidence type="ECO:0000313" key="6">
    <source>
        <dbReference type="Proteomes" id="UP000825729"/>
    </source>
</evidence>
<evidence type="ECO:0000256" key="1">
    <source>
        <dbReference type="ARBA" id="ARBA00004123"/>
    </source>
</evidence>
<dbReference type="GO" id="GO:0009909">
    <property type="term" value="P:regulation of flower development"/>
    <property type="evidence" value="ECO:0007669"/>
    <property type="project" value="InterPro"/>
</dbReference>
<evidence type="ECO:0000256" key="2">
    <source>
        <dbReference type="ARBA" id="ARBA00023242"/>
    </source>
</evidence>
<dbReference type="PROSITE" id="PS51017">
    <property type="entry name" value="CCT"/>
    <property type="match status" value="1"/>
</dbReference>
<dbReference type="Pfam" id="PF06203">
    <property type="entry name" value="CCT"/>
    <property type="match status" value="1"/>
</dbReference>
<comment type="subcellular location">
    <subcellularLocation>
        <location evidence="1 3">Nucleus</location>
    </subcellularLocation>
</comment>
<sequence length="227" mass="25544">MTSLPHFVSDPEFNLPPAFWDIPGAGDNRGGVFPADAFHIGSSLLDTIWSEIDGTLPSDFQTSFPDRFGVSVMDISRPETTKLDHGGFNSCAAATANCGGFVPDFCCGYNAASVDHDHWDQFHSNSLSKNGDSTGTKVARYSVEERKGRILRYLQKRNQRNFNKTIKYACRKTLADRRRRVRGRFASNNNEIHRAEEEHHDDGTKGEDNGVDWYEQAMCIYPFLLLD</sequence>
<proteinExistence type="predicted"/>
<dbReference type="PANTHER" id="PTHR31319:SF110">
    <property type="entry name" value="CCT MOTIF FAMILY PROTEIN"/>
    <property type="match status" value="1"/>
</dbReference>
<keyword evidence="6" id="KW-1185">Reference proteome</keyword>